<evidence type="ECO:0000256" key="6">
    <source>
        <dbReference type="ARBA" id="ARBA00023136"/>
    </source>
</evidence>
<evidence type="ECO:0000256" key="4">
    <source>
        <dbReference type="ARBA" id="ARBA00022692"/>
    </source>
</evidence>
<feature type="domain" description="ABC transmembrane type-1" evidence="8">
    <location>
        <begin position="1"/>
        <end position="88"/>
    </location>
</feature>
<keyword evidence="3" id="KW-1003">Cell membrane</keyword>
<keyword evidence="5 7" id="KW-1133">Transmembrane helix</keyword>
<evidence type="ECO:0000256" key="5">
    <source>
        <dbReference type="ARBA" id="ARBA00022989"/>
    </source>
</evidence>
<name>A0ABN8GV48_9BACL</name>
<comment type="subcellular location">
    <subcellularLocation>
        <location evidence="1 7">Cell membrane</location>
        <topology evidence="1 7">Multi-pass membrane protein</topology>
    </subcellularLocation>
</comment>
<keyword evidence="4 7" id="KW-0812">Transmembrane</keyword>
<feature type="transmembrane region" description="Helical" evidence="7">
    <location>
        <begin position="69"/>
        <end position="88"/>
    </location>
</feature>
<organism evidence="9 10">
    <name type="scientific">Paenibacillus allorhizoplanae</name>
    <dbReference type="NCBI Taxonomy" id="2905648"/>
    <lineage>
        <taxon>Bacteria</taxon>
        <taxon>Bacillati</taxon>
        <taxon>Bacillota</taxon>
        <taxon>Bacilli</taxon>
        <taxon>Bacillales</taxon>
        <taxon>Paenibacillaceae</taxon>
        <taxon>Paenibacillus</taxon>
    </lineage>
</organism>
<comment type="similarity">
    <text evidence="7">Belongs to the binding-protein-dependent transport system permease family.</text>
</comment>
<dbReference type="CDD" id="cd06261">
    <property type="entry name" value="TM_PBP2"/>
    <property type="match status" value="1"/>
</dbReference>
<evidence type="ECO:0000256" key="2">
    <source>
        <dbReference type="ARBA" id="ARBA00022448"/>
    </source>
</evidence>
<dbReference type="Gene3D" id="1.10.3720.10">
    <property type="entry name" value="MetI-like"/>
    <property type="match status" value="1"/>
</dbReference>
<dbReference type="EMBL" id="CAKMMW010000016">
    <property type="protein sequence ID" value="CAH1217609.1"/>
    <property type="molecule type" value="Genomic_DNA"/>
</dbReference>
<evidence type="ECO:0000313" key="9">
    <source>
        <dbReference type="EMBL" id="CAH1217609.1"/>
    </source>
</evidence>
<feature type="transmembrane region" description="Helical" evidence="7">
    <location>
        <begin position="12"/>
        <end position="35"/>
    </location>
</feature>
<dbReference type="SUPFAM" id="SSF161098">
    <property type="entry name" value="MetI-like"/>
    <property type="match status" value="1"/>
</dbReference>
<evidence type="ECO:0000256" key="3">
    <source>
        <dbReference type="ARBA" id="ARBA00022475"/>
    </source>
</evidence>
<evidence type="ECO:0000256" key="1">
    <source>
        <dbReference type="ARBA" id="ARBA00004651"/>
    </source>
</evidence>
<sequence length="102" mass="11535">MVDGAGEWRTYFQILLPLAEPGAVALMVFTFMNIWNDFMLPYVLLDRLKIYDIHWPACVPGENATNYGLIFGGTLISMIPSIIVYLIFHKQFVEGMTSGSNK</sequence>
<dbReference type="PANTHER" id="PTHR43744:SF8">
    <property type="entry name" value="SN-GLYCEROL-3-PHOSPHATE TRANSPORT SYSTEM PERMEASE PROTEIN UGPE"/>
    <property type="match status" value="1"/>
</dbReference>
<keyword evidence="6 7" id="KW-0472">Membrane</keyword>
<keyword evidence="2 7" id="KW-0813">Transport</keyword>
<gene>
    <name evidence="9" type="primary">ngcG_10</name>
    <name evidence="9" type="ORF">PAECIP111891_04601</name>
</gene>
<proteinExistence type="inferred from homology"/>
<protein>
    <submittedName>
        <fullName evidence="9">Diacetylchitobiose uptake system permease protein NgcG</fullName>
    </submittedName>
</protein>
<dbReference type="InterPro" id="IPR000515">
    <property type="entry name" value="MetI-like"/>
</dbReference>
<evidence type="ECO:0000313" key="10">
    <source>
        <dbReference type="Proteomes" id="UP000838821"/>
    </source>
</evidence>
<evidence type="ECO:0000256" key="7">
    <source>
        <dbReference type="RuleBase" id="RU363032"/>
    </source>
</evidence>
<evidence type="ECO:0000259" key="8">
    <source>
        <dbReference type="PROSITE" id="PS50928"/>
    </source>
</evidence>
<dbReference type="PANTHER" id="PTHR43744">
    <property type="entry name" value="ABC TRANSPORTER PERMEASE PROTEIN MG189-RELATED-RELATED"/>
    <property type="match status" value="1"/>
</dbReference>
<dbReference type="InterPro" id="IPR035906">
    <property type="entry name" value="MetI-like_sf"/>
</dbReference>
<accession>A0ABN8GV48</accession>
<keyword evidence="10" id="KW-1185">Reference proteome</keyword>
<dbReference type="PROSITE" id="PS50928">
    <property type="entry name" value="ABC_TM1"/>
    <property type="match status" value="1"/>
</dbReference>
<dbReference type="Proteomes" id="UP000838821">
    <property type="component" value="Unassembled WGS sequence"/>
</dbReference>
<comment type="caution">
    <text evidence="9">The sequence shown here is derived from an EMBL/GenBank/DDBJ whole genome shotgun (WGS) entry which is preliminary data.</text>
</comment>
<reference evidence="9" key="1">
    <citation type="submission" date="2022-01" db="EMBL/GenBank/DDBJ databases">
        <authorList>
            <person name="Criscuolo A."/>
        </authorList>
    </citation>
    <scope>NUCLEOTIDE SEQUENCE</scope>
    <source>
        <strain evidence="9">CIP111891</strain>
    </source>
</reference>
<dbReference type="Pfam" id="PF00528">
    <property type="entry name" value="BPD_transp_1"/>
    <property type="match status" value="1"/>
</dbReference>